<dbReference type="Proteomes" id="UP001470230">
    <property type="component" value="Unassembled WGS sequence"/>
</dbReference>
<evidence type="ECO:0000256" key="11">
    <source>
        <dbReference type="ARBA" id="ARBA00023054"/>
    </source>
</evidence>
<evidence type="ECO:0000256" key="7">
    <source>
        <dbReference type="ARBA" id="ARBA00022771"/>
    </source>
</evidence>
<dbReference type="PROSITE" id="PS50089">
    <property type="entry name" value="ZF_RING_2"/>
    <property type="match status" value="1"/>
</dbReference>
<evidence type="ECO:0000256" key="15">
    <source>
        <dbReference type="SAM" id="Coils"/>
    </source>
</evidence>
<feature type="coiled-coil region" evidence="15">
    <location>
        <begin position="447"/>
        <end position="537"/>
    </location>
</feature>
<dbReference type="PANTHER" id="PTHR23163:SF0">
    <property type="entry name" value="E3 UBIQUITIN-PROTEIN LIGASE BRE1"/>
    <property type="match status" value="1"/>
</dbReference>
<dbReference type="Gene3D" id="3.30.40.10">
    <property type="entry name" value="Zinc/RING finger domain, C3HC4 (zinc finger)"/>
    <property type="match status" value="1"/>
</dbReference>
<evidence type="ECO:0000259" key="16">
    <source>
        <dbReference type="PROSITE" id="PS50089"/>
    </source>
</evidence>
<evidence type="ECO:0000256" key="4">
    <source>
        <dbReference type="ARBA" id="ARBA00005555"/>
    </source>
</evidence>
<evidence type="ECO:0000256" key="14">
    <source>
        <dbReference type="RuleBase" id="RU365038"/>
    </source>
</evidence>
<feature type="coiled-coil region" evidence="15">
    <location>
        <begin position="165"/>
        <end position="197"/>
    </location>
</feature>
<keyword evidence="7 13" id="KW-0863">Zinc-finger</keyword>
<keyword evidence="5 14" id="KW-0808">Transferase</keyword>
<evidence type="ECO:0000256" key="10">
    <source>
        <dbReference type="ARBA" id="ARBA00022853"/>
    </source>
</evidence>
<evidence type="ECO:0000256" key="8">
    <source>
        <dbReference type="ARBA" id="ARBA00022786"/>
    </source>
</evidence>
<feature type="coiled-coil region" evidence="15">
    <location>
        <begin position="323"/>
        <end position="350"/>
    </location>
</feature>
<comment type="pathway">
    <text evidence="3 14">Protein modification; protein ubiquitination.</text>
</comment>
<evidence type="ECO:0000256" key="3">
    <source>
        <dbReference type="ARBA" id="ARBA00004906"/>
    </source>
</evidence>
<keyword evidence="12 14" id="KW-0539">Nucleus</keyword>
<comment type="subcellular location">
    <subcellularLocation>
        <location evidence="2 14">Nucleus</location>
    </subcellularLocation>
</comment>
<dbReference type="PANTHER" id="PTHR23163">
    <property type="entry name" value="RING FINGER PROTEIN-RELATED"/>
    <property type="match status" value="1"/>
</dbReference>
<keyword evidence="6 14" id="KW-0479">Metal-binding</keyword>
<dbReference type="EMBL" id="JAPFFF010000019">
    <property type="protein sequence ID" value="KAK8858286.1"/>
    <property type="molecule type" value="Genomic_DNA"/>
</dbReference>
<dbReference type="InterPro" id="IPR013083">
    <property type="entry name" value="Znf_RING/FYVE/PHD"/>
</dbReference>
<dbReference type="SUPFAM" id="SSF57850">
    <property type="entry name" value="RING/U-box"/>
    <property type="match status" value="1"/>
</dbReference>
<keyword evidence="9 14" id="KW-0862">Zinc</keyword>
<evidence type="ECO:0000256" key="9">
    <source>
        <dbReference type="ARBA" id="ARBA00022833"/>
    </source>
</evidence>
<organism evidence="17 18">
    <name type="scientific">Tritrichomonas musculus</name>
    <dbReference type="NCBI Taxonomy" id="1915356"/>
    <lineage>
        <taxon>Eukaryota</taxon>
        <taxon>Metamonada</taxon>
        <taxon>Parabasalia</taxon>
        <taxon>Tritrichomonadida</taxon>
        <taxon>Tritrichomonadidae</taxon>
        <taxon>Tritrichomonas</taxon>
    </lineage>
</organism>
<sequence>MNDQSPLSSFNIINDEPQVHKEIEEPGKMPQDEKEQFSKLNDLIQHMEFNIEQNRKRCDTSSLSCYTLLRSTELLAFDIMFANYLLGDANPSDIYDFFEHCTIPQFDLSSGQISGFEKAREHIQYLQSIIENCSKSFLSLDLKQKSIPKRVSEFALYLKDQKVRLDHQLKRNIEAEKKKIEEENQKKDDENEEVDLSGLPPSFTKWLTSELKVGLSPDQESIEIHCLFKSITNRLKSITELYNTVAELELDQEEIKNGNSNEISNEKIENSPYVIGAKKNCQCLRFLLSNLIRQKMLFKQLNDQFTYCKDRLSDLTQTAQRSIEEMTTQMDKLRDILSKKQAEVSTIEQELQPFIALFYTQTRFPQLSPPPHQSYQKLEETLNIMIAQNSGNAANNEVLSKLQLDKNNLYELKGLRAELCDHKIELNQLLSQIEEKDRAILEMAIEHSKVEEEFKLQEQEAEQLKKYEAGLNEVQQLLRFDEMQEWCQNLLNIIKKLETIAQNQETTINNVKAQTDVKQMKMIVDKKSKEIDKLSETNYKMNTEIARSKIELEAVKEERYHANMELSLNKEFVPECITQNSKNEAAIKKYLKMVTCPVCKKNRRNVILATCRHPICNECAAAAKDKCPICGVMFNRSNIRPFFIQ</sequence>
<comment type="catalytic activity">
    <reaction evidence="1 14">
        <text>S-ubiquitinyl-[E2 ubiquitin-conjugating enzyme]-L-cysteine + [acceptor protein]-L-lysine = [E2 ubiquitin-conjugating enzyme]-L-cysteine + N(6)-ubiquitinyl-[acceptor protein]-L-lysine.</text>
        <dbReference type="EC" id="2.3.2.27"/>
    </reaction>
</comment>
<protein>
    <recommendedName>
        <fullName evidence="14">E3 ubiquitin protein ligase</fullName>
        <ecNumber evidence="14">2.3.2.27</ecNumber>
    </recommendedName>
</protein>
<evidence type="ECO:0000256" key="12">
    <source>
        <dbReference type="ARBA" id="ARBA00023242"/>
    </source>
</evidence>
<name>A0ABR2I7Q0_9EUKA</name>
<dbReference type="Pfam" id="PF13920">
    <property type="entry name" value="zf-C3HC4_3"/>
    <property type="match status" value="1"/>
</dbReference>
<dbReference type="InterPro" id="IPR013956">
    <property type="entry name" value="E3_ubiquit_lig_Bre1"/>
</dbReference>
<proteinExistence type="inferred from homology"/>
<evidence type="ECO:0000313" key="18">
    <source>
        <dbReference type="Proteomes" id="UP001470230"/>
    </source>
</evidence>
<dbReference type="InterPro" id="IPR017907">
    <property type="entry name" value="Znf_RING_CS"/>
</dbReference>
<dbReference type="EC" id="2.3.2.27" evidence="14"/>
<keyword evidence="18" id="KW-1185">Reference proteome</keyword>
<dbReference type="SMART" id="SM00184">
    <property type="entry name" value="RING"/>
    <property type="match status" value="1"/>
</dbReference>
<reference evidence="17 18" key="1">
    <citation type="submission" date="2024-04" db="EMBL/GenBank/DDBJ databases">
        <title>Tritrichomonas musculus Genome.</title>
        <authorList>
            <person name="Alves-Ferreira E."/>
            <person name="Grigg M."/>
            <person name="Lorenzi H."/>
            <person name="Galac M."/>
        </authorList>
    </citation>
    <scope>NUCLEOTIDE SEQUENCE [LARGE SCALE GENOMIC DNA]</scope>
    <source>
        <strain evidence="17 18">EAF2021</strain>
    </source>
</reference>
<evidence type="ECO:0000256" key="6">
    <source>
        <dbReference type="ARBA" id="ARBA00022723"/>
    </source>
</evidence>
<gene>
    <name evidence="17" type="ORF">M9Y10_013388</name>
</gene>
<accession>A0ABR2I7Q0</accession>
<dbReference type="InterPro" id="IPR001841">
    <property type="entry name" value="Znf_RING"/>
</dbReference>
<evidence type="ECO:0000256" key="2">
    <source>
        <dbReference type="ARBA" id="ARBA00004123"/>
    </source>
</evidence>
<evidence type="ECO:0000256" key="5">
    <source>
        <dbReference type="ARBA" id="ARBA00022679"/>
    </source>
</evidence>
<keyword evidence="10 14" id="KW-0156">Chromatin regulator</keyword>
<evidence type="ECO:0000313" key="17">
    <source>
        <dbReference type="EMBL" id="KAK8858286.1"/>
    </source>
</evidence>
<comment type="similarity">
    <text evidence="4 14">Belongs to the BRE1 family.</text>
</comment>
<evidence type="ECO:0000256" key="1">
    <source>
        <dbReference type="ARBA" id="ARBA00000900"/>
    </source>
</evidence>
<dbReference type="PROSITE" id="PS00518">
    <property type="entry name" value="ZF_RING_1"/>
    <property type="match status" value="1"/>
</dbReference>
<comment type="caution">
    <text evidence="17">The sequence shown here is derived from an EMBL/GenBank/DDBJ whole genome shotgun (WGS) entry which is preliminary data.</text>
</comment>
<keyword evidence="8 14" id="KW-0833">Ubl conjugation pathway</keyword>
<feature type="domain" description="RING-type" evidence="16">
    <location>
        <begin position="596"/>
        <end position="630"/>
    </location>
</feature>
<evidence type="ECO:0000256" key="13">
    <source>
        <dbReference type="PROSITE-ProRule" id="PRU00175"/>
    </source>
</evidence>
<keyword evidence="11 14" id="KW-0175">Coiled coil</keyword>